<organism evidence="1 2">
    <name type="scientific">Aeromonas phage Ah1</name>
    <dbReference type="NCBI Taxonomy" id="2053701"/>
    <lineage>
        <taxon>Viruses</taxon>
        <taxon>Duplodnaviria</taxon>
        <taxon>Heunggongvirae</taxon>
        <taxon>Uroviricota</taxon>
        <taxon>Caudoviricetes</taxon>
        <taxon>Pantevenvirales</taxon>
        <taxon>Straboviridae</taxon>
        <taxon>Cinqassovirus</taxon>
        <taxon>Cinqassovirus ah1</taxon>
    </lineage>
</organism>
<dbReference type="InterPro" id="IPR021289">
    <property type="entry name" value="UvsY"/>
</dbReference>
<protein>
    <submittedName>
        <fullName evidence="1">Recombination, repair and single-stranded DNA binding protein</fullName>
    </submittedName>
</protein>
<proteinExistence type="predicted"/>
<dbReference type="RefSeq" id="YP_010092990.1">
    <property type="nucleotide sequence ID" value="NC_055733.1"/>
</dbReference>
<accession>A0A2H4YF31</accession>
<name>A0A2H4YF31_9CAUD</name>
<keyword evidence="2" id="KW-1185">Reference proteome</keyword>
<dbReference type="GeneID" id="65110581"/>
<dbReference type="Proteomes" id="UP000240934">
    <property type="component" value="Segment"/>
</dbReference>
<evidence type="ECO:0000313" key="2">
    <source>
        <dbReference type="Proteomes" id="UP000240934"/>
    </source>
</evidence>
<reference evidence="1 2" key="1">
    <citation type="submission" date="2017-10" db="EMBL/GenBank/DDBJ databases">
        <title>Antibacterial composition for extension of chilled fish shelf life and decreasing of risk of food-borne infections, bacteriophage strains for its preparation.</title>
        <authorList>
            <person name="Zulkarneev E.R."/>
            <person name="Aleshkin A.V."/>
            <person name="Rubalsky O.V."/>
            <person name="Kiseleva I.A."/>
            <person name="Rubalskii E.O."/>
            <person name="Lebedev S.N."/>
        </authorList>
    </citation>
    <scope>NUCLEOTIDE SEQUENCE [LARGE SCALE GENOMIC DNA]</scope>
</reference>
<dbReference type="KEGG" id="vg:65110581"/>
<gene>
    <name evidence="1" type="primary">uvsY</name>
    <name evidence="1" type="ORF">Ah1_00261</name>
</gene>
<sequence length="136" mass="15650">MTLDELKEELKADLPIKLTAVQTEVAENPVLYGKWNRYLADINREITRLDAERKKMLRDRFMFYTGRSEDEVCMDVYSPTELKTVIAGDEDVIKKNAAVELSQAKADFCRQAMEAVRQRGFSLRAIIDCRKLEAGE</sequence>
<dbReference type="Pfam" id="PF11056">
    <property type="entry name" value="UvsY"/>
    <property type="match status" value="1"/>
</dbReference>
<dbReference type="EMBL" id="MG250483">
    <property type="protein sequence ID" value="AUE22779.1"/>
    <property type="molecule type" value="Genomic_DNA"/>
</dbReference>
<evidence type="ECO:0000313" key="1">
    <source>
        <dbReference type="EMBL" id="AUE22779.1"/>
    </source>
</evidence>